<dbReference type="PRINTS" id="PR00364">
    <property type="entry name" value="DISEASERSIST"/>
</dbReference>
<feature type="domain" description="Disease resistance protein winged helix" evidence="8">
    <location>
        <begin position="388"/>
        <end position="459"/>
    </location>
</feature>
<feature type="domain" description="NB-ARC" evidence="6">
    <location>
        <begin position="140"/>
        <end position="303"/>
    </location>
</feature>
<proteinExistence type="inferred from homology"/>
<keyword evidence="10" id="KW-1185">Reference proteome</keyword>
<dbReference type="Gene3D" id="1.10.10.10">
    <property type="entry name" value="Winged helix-like DNA-binding domain superfamily/Winged helix DNA-binding domain"/>
    <property type="match status" value="1"/>
</dbReference>
<dbReference type="EMBL" id="BQKI01000034">
    <property type="protein sequence ID" value="GJN13128.1"/>
    <property type="molecule type" value="Genomic_DNA"/>
</dbReference>
<evidence type="ECO:0000256" key="3">
    <source>
        <dbReference type="ARBA" id="ARBA00022737"/>
    </source>
</evidence>
<dbReference type="Gene3D" id="1.20.5.4130">
    <property type="match status" value="1"/>
</dbReference>
<dbReference type="GO" id="GO:0009626">
    <property type="term" value="P:plant-type hypersensitive response"/>
    <property type="evidence" value="ECO:0007669"/>
    <property type="project" value="UniProtKB-ARBA"/>
</dbReference>
<reference evidence="9" key="2">
    <citation type="submission" date="2021-12" db="EMBL/GenBank/DDBJ databases">
        <title>Resequencing data analysis of finger millet.</title>
        <authorList>
            <person name="Hatakeyama M."/>
            <person name="Aluri S."/>
            <person name="Balachadran M.T."/>
            <person name="Sivarajan S.R."/>
            <person name="Poveda L."/>
            <person name="Shimizu-Inatsugi R."/>
            <person name="Schlapbach R."/>
            <person name="Sreeman S.M."/>
            <person name="Shimizu K.K."/>
        </authorList>
    </citation>
    <scope>NUCLEOTIDE SEQUENCE</scope>
</reference>
<keyword evidence="3" id="KW-0677">Repeat</keyword>
<dbReference type="GO" id="GO:0002758">
    <property type="term" value="P:innate immune response-activating signaling pathway"/>
    <property type="evidence" value="ECO:0007669"/>
    <property type="project" value="UniProtKB-ARBA"/>
</dbReference>
<evidence type="ECO:0000313" key="9">
    <source>
        <dbReference type="EMBL" id="GJN13128.1"/>
    </source>
</evidence>
<evidence type="ECO:0000256" key="5">
    <source>
        <dbReference type="ARBA" id="ARBA00022821"/>
    </source>
</evidence>
<dbReference type="GO" id="GO:0042742">
    <property type="term" value="P:defense response to bacterium"/>
    <property type="evidence" value="ECO:0007669"/>
    <property type="project" value="UniProtKB-ARBA"/>
</dbReference>
<evidence type="ECO:0000256" key="2">
    <source>
        <dbReference type="ARBA" id="ARBA00022614"/>
    </source>
</evidence>
<accession>A0AAV5DRI3</accession>
<gene>
    <name evidence="9" type="primary">ga31465</name>
    <name evidence="9" type="ORF">PR202_ga31465</name>
</gene>
<dbReference type="Pfam" id="PF18052">
    <property type="entry name" value="Rx_N"/>
    <property type="match status" value="1"/>
</dbReference>
<dbReference type="InterPro" id="IPR042197">
    <property type="entry name" value="Apaf_helical"/>
</dbReference>
<dbReference type="Gene3D" id="3.40.50.300">
    <property type="entry name" value="P-loop containing nucleotide triphosphate hydrolases"/>
    <property type="match status" value="1"/>
</dbReference>
<comment type="similarity">
    <text evidence="1">Belongs to the disease resistance NB-LRR family.</text>
</comment>
<feature type="domain" description="Disease resistance N-terminal" evidence="7">
    <location>
        <begin position="1"/>
        <end position="84"/>
    </location>
</feature>
<evidence type="ECO:0000256" key="4">
    <source>
        <dbReference type="ARBA" id="ARBA00022741"/>
    </source>
</evidence>
<evidence type="ECO:0000256" key="1">
    <source>
        <dbReference type="ARBA" id="ARBA00008894"/>
    </source>
</evidence>
<dbReference type="GO" id="GO:0043531">
    <property type="term" value="F:ADP binding"/>
    <property type="evidence" value="ECO:0007669"/>
    <property type="project" value="InterPro"/>
</dbReference>
<dbReference type="InterPro" id="IPR002182">
    <property type="entry name" value="NB-ARC"/>
</dbReference>
<keyword evidence="2" id="KW-0433">Leucine-rich repeat</keyword>
<organism evidence="9 10">
    <name type="scientific">Eleusine coracana subsp. coracana</name>
    <dbReference type="NCBI Taxonomy" id="191504"/>
    <lineage>
        <taxon>Eukaryota</taxon>
        <taxon>Viridiplantae</taxon>
        <taxon>Streptophyta</taxon>
        <taxon>Embryophyta</taxon>
        <taxon>Tracheophyta</taxon>
        <taxon>Spermatophyta</taxon>
        <taxon>Magnoliopsida</taxon>
        <taxon>Liliopsida</taxon>
        <taxon>Poales</taxon>
        <taxon>Poaceae</taxon>
        <taxon>PACMAD clade</taxon>
        <taxon>Chloridoideae</taxon>
        <taxon>Cynodonteae</taxon>
        <taxon>Eleusininae</taxon>
        <taxon>Eleusine</taxon>
    </lineage>
</organism>
<reference evidence="9" key="1">
    <citation type="journal article" date="2018" name="DNA Res.">
        <title>Multiple hybrid de novo genome assembly of finger millet, an orphan allotetraploid crop.</title>
        <authorList>
            <person name="Hatakeyama M."/>
            <person name="Aluri S."/>
            <person name="Balachadran M.T."/>
            <person name="Sivarajan S.R."/>
            <person name="Patrignani A."/>
            <person name="Gruter S."/>
            <person name="Poveda L."/>
            <person name="Shimizu-Inatsugi R."/>
            <person name="Baeten J."/>
            <person name="Francoijs K.J."/>
            <person name="Nataraja K.N."/>
            <person name="Reddy Y.A.N."/>
            <person name="Phadnis S."/>
            <person name="Ravikumar R.L."/>
            <person name="Schlapbach R."/>
            <person name="Sreeman S.M."/>
            <person name="Shimizu K.K."/>
        </authorList>
    </citation>
    <scope>NUCLEOTIDE SEQUENCE</scope>
</reference>
<dbReference type="InterPro" id="IPR036388">
    <property type="entry name" value="WH-like_DNA-bd_sf"/>
</dbReference>
<dbReference type="PANTHER" id="PTHR23155:SF906">
    <property type="entry name" value="OS08G0205100 PROTEIN"/>
    <property type="match status" value="1"/>
</dbReference>
<dbReference type="InterPro" id="IPR058922">
    <property type="entry name" value="WHD_DRP"/>
</dbReference>
<evidence type="ECO:0000259" key="7">
    <source>
        <dbReference type="Pfam" id="PF18052"/>
    </source>
</evidence>
<evidence type="ECO:0000313" key="10">
    <source>
        <dbReference type="Proteomes" id="UP001054889"/>
    </source>
</evidence>
<dbReference type="InterPro" id="IPR044974">
    <property type="entry name" value="Disease_R_plants"/>
</dbReference>
<evidence type="ECO:0000259" key="6">
    <source>
        <dbReference type="Pfam" id="PF00931"/>
    </source>
</evidence>
<name>A0AAV5DRI3_ELECO</name>
<dbReference type="Gene3D" id="1.10.8.430">
    <property type="entry name" value="Helical domain of apoptotic protease-activating factors"/>
    <property type="match status" value="1"/>
</dbReference>
<evidence type="ECO:0000259" key="8">
    <source>
        <dbReference type="Pfam" id="PF23559"/>
    </source>
</evidence>
<dbReference type="Proteomes" id="UP001054889">
    <property type="component" value="Unassembled WGS sequence"/>
</dbReference>
<dbReference type="Pfam" id="PF23559">
    <property type="entry name" value="WHD_DRP"/>
    <property type="match status" value="1"/>
</dbReference>
<dbReference type="FunFam" id="3.40.50.300:FF:001091">
    <property type="entry name" value="Probable disease resistance protein At1g61300"/>
    <property type="match status" value="1"/>
</dbReference>
<dbReference type="Pfam" id="PF00931">
    <property type="entry name" value="NB-ARC"/>
    <property type="match status" value="1"/>
</dbReference>
<dbReference type="CDD" id="cd14798">
    <property type="entry name" value="RX-CC_like"/>
    <property type="match status" value="1"/>
</dbReference>
<comment type="caution">
    <text evidence="9">The sequence shown here is derived from an EMBL/GenBank/DDBJ whole genome shotgun (WGS) entry which is preliminary data.</text>
</comment>
<keyword evidence="4" id="KW-0547">Nucleotide-binding</keyword>
<dbReference type="AlphaFoldDB" id="A0AAV5DRI3"/>
<keyword evidence="5" id="KW-0611">Plant defense</keyword>
<dbReference type="PANTHER" id="PTHR23155">
    <property type="entry name" value="DISEASE RESISTANCE PROTEIN RP"/>
    <property type="match status" value="1"/>
</dbReference>
<protein>
    <submittedName>
        <fullName evidence="9">Uncharacterized protein</fullName>
    </submittedName>
</protein>
<dbReference type="InterPro" id="IPR038005">
    <property type="entry name" value="RX-like_CC"/>
</dbReference>
<dbReference type="FunFam" id="1.10.10.10:FF:000322">
    <property type="entry name" value="Probable disease resistance protein At1g63360"/>
    <property type="match status" value="1"/>
</dbReference>
<sequence>MEAVLAKLAELMGEYKSTDLVDLSKDTAFLRHELCTVNALLVKLDNEDDELDQQVKDWSNQVRELGCDIEDCIDDFTHRVGRAADAKAGFVEKISHYVRALRARLETAKQIKELKTRLLEISERRKREPGNLVGVDGPRDELTRWVMDEKEQLKVVPIVGFGGLGKTTLANEVYHTVKGQFACHAFVSVSQRPDMTRLLHSIRLRLGLQESSYTCEVNDLIDDIRKYLQHKRYLVIIDDVWDTATWDIIRCTFPENNLRSRSIVTTRIESVARACCTHEECFYRLKPLNSQDSRRLLFDRGFSSDHACTSQIKEVSAEILRKCGGLPLAIIAVASIIASRPTRRREDWENIRSSLDFESGTNWMRQILNLSYKDLPRHLKACFLYLGMYPEDHIIQRVDLVRQWVAEGIVNNSHRQGMEDLANSYFSELVNRSLIEPEETDYNGEVLSCRVHDMMLDLIISKCAEENFISVVYDSQVVRNSKFRRLSLKLNGAKGFPNGWLSSVTFGPWISVLGRSLQLVKFEAGAMPNLRRLQIETTEKLLEWDGCVPAGMEHLLSLKEICISIVHGQDTESDRIDAAFVFRNIAQVYPSHPTITII</sequence>
<dbReference type="SUPFAM" id="SSF52540">
    <property type="entry name" value="P-loop containing nucleoside triphosphate hydrolases"/>
    <property type="match status" value="1"/>
</dbReference>
<dbReference type="InterPro" id="IPR027417">
    <property type="entry name" value="P-loop_NTPase"/>
</dbReference>
<dbReference type="InterPro" id="IPR041118">
    <property type="entry name" value="Rx_N"/>
</dbReference>